<comment type="pathway">
    <text evidence="9">Protein modification; lipoprotein biosynthesis (N-acyl transfer).</text>
</comment>
<dbReference type="PANTHER" id="PTHR38686:SF1">
    <property type="entry name" value="APOLIPOPROTEIN N-ACYLTRANSFERASE"/>
    <property type="match status" value="1"/>
</dbReference>
<reference evidence="12" key="1">
    <citation type="submission" date="2015-03" db="EMBL/GenBank/DDBJ databases">
        <title>Draft genome sequence of a novel methanotroph (Sn10-6) isolated from flooded ricefield rhizosphere in India.</title>
        <authorList>
            <person name="Pandit P.S."/>
            <person name="Pore S.D."/>
            <person name="Arora P."/>
            <person name="Kapse N.G."/>
            <person name="Dhakephalkar P.K."/>
            <person name="Rahalkar M.C."/>
        </authorList>
    </citation>
    <scope>NUCLEOTIDE SEQUENCE [LARGE SCALE GENOMIC DNA]</scope>
    <source>
        <strain evidence="12">Sn10-6</strain>
    </source>
</reference>
<feature type="domain" description="CN hydrolase" evidence="10">
    <location>
        <begin position="211"/>
        <end position="448"/>
    </location>
</feature>
<dbReference type="InterPro" id="IPR004563">
    <property type="entry name" value="Apolipo_AcylTrfase"/>
</dbReference>
<evidence type="ECO:0000256" key="6">
    <source>
        <dbReference type="ARBA" id="ARBA00022989"/>
    </source>
</evidence>
<evidence type="ECO:0000256" key="1">
    <source>
        <dbReference type="ARBA" id="ARBA00004651"/>
    </source>
</evidence>
<dbReference type="Gene3D" id="3.60.110.10">
    <property type="entry name" value="Carbon-nitrogen hydrolase"/>
    <property type="match status" value="1"/>
</dbReference>
<evidence type="ECO:0000313" key="12">
    <source>
        <dbReference type="Proteomes" id="UP000033684"/>
    </source>
</evidence>
<dbReference type="InterPro" id="IPR036526">
    <property type="entry name" value="C-N_Hydrolase_sf"/>
</dbReference>
<feature type="transmembrane region" description="Helical" evidence="9">
    <location>
        <begin position="77"/>
        <end position="97"/>
    </location>
</feature>
<gene>
    <name evidence="9" type="primary">lnt</name>
    <name evidence="11" type="ORF">VZ94_17450</name>
</gene>
<evidence type="ECO:0000256" key="8">
    <source>
        <dbReference type="ARBA" id="ARBA00023315"/>
    </source>
</evidence>
<comment type="caution">
    <text evidence="11">The sequence shown here is derived from an EMBL/GenBank/DDBJ whole genome shotgun (WGS) entry which is preliminary data.</text>
</comment>
<dbReference type="AlphaFoldDB" id="A0A0F3IG85"/>
<keyword evidence="5 9" id="KW-0812">Transmembrane</keyword>
<dbReference type="PANTHER" id="PTHR38686">
    <property type="entry name" value="APOLIPOPROTEIN N-ACYLTRANSFERASE"/>
    <property type="match status" value="1"/>
</dbReference>
<protein>
    <recommendedName>
        <fullName evidence="9">Apolipoprotein N-acyltransferase</fullName>
        <shortName evidence="9">ALP N-acyltransferase</shortName>
        <ecNumber evidence="9">2.3.1.269</ecNumber>
    </recommendedName>
</protein>
<keyword evidence="6 9" id="KW-1133">Transmembrane helix</keyword>
<name>A0A0F3IG85_9GAMM</name>
<keyword evidence="4 9" id="KW-0808">Transferase</keyword>
<comment type="subcellular location">
    <subcellularLocation>
        <location evidence="1 9">Cell membrane</location>
        <topology evidence="1 9">Multi-pass membrane protein</topology>
    </subcellularLocation>
</comment>
<dbReference type="Pfam" id="PF20154">
    <property type="entry name" value="LNT_N"/>
    <property type="match status" value="1"/>
</dbReference>
<dbReference type="HAMAP" id="MF_01148">
    <property type="entry name" value="Lnt"/>
    <property type="match status" value="1"/>
</dbReference>
<organism evidence="11 12">
    <name type="scientific">Methylocucumis oryzae</name>
    <dbReference type="NCBI Taxonomy" id="1632867"/>
    <lineage>
        <taxon>Bacteria</taxon>
        <taxon>Pseudomonadati</taxon>
        <taxon>Pseudomonadota</taxon>
        <taxon>Gammaproteobacteria</taxon>
        <taxon>Methylococcales</taxon>
        <taxon>Methylococcaceae</taxon>
        <taxon>Methylocucumis</taxon>
    </lineage>
</organism>
<evidence type="ECO:0000256" key="5">
    <source>
        <dbReference type="ARBA" id="ARBA00022692"/>
    </source>
</evidence>
<evidence type="ECO:0000313" key="11">
    <source>
        <dbReference type="EMBL" id="KJV05543.1"/>
    </source>
</evidence>
<dbReference type="GO" id="GO:0005886">
    <property type="term" value="C:plasma membrane"/>
    <property type="evidence" value="ECO:0007669"/>
    <property type="project" value="UniProtKB-SubCell"/>
</dbReference>
<accession>A0A0F3IG85</accession>
<dbReference type="PROSITE" id="PS50263">
    <property type="entry name" value="CN_HYDROLASE"/>
    <property type="match status" value="1"/>
</dbReference>
<dbReference type="PATRIC" id="fig|1632867.3.peg.2485"/>
<evidence type="ECO:0000256" key="7">
    <source>
        <dbReference type="ARBA" id="ARBA00023136"/>
    </source>
</evidence>
<feature type="transmembrane region" description="Helical" evidence="9">
    <location>
        <begin position="455"/>
        <end position="478"/>
    </location>
</feature>
<dbReference type="EC" id="2.3.1.269" evidence="9"/>
<reference evidence="11 12" key="2">
    <citation type="journal article" date="2016" name="Microb. Ecol.">
        <title>Genome Characteristics of a Novel Type I Methanotroph (Sn10-6) Isolated from a Flooded Indian Rice Field.</title>
        <authorList>
            <person name="Rahalkar M.C."/>
            <person name="Pandit P.S."/>
            <person name="Dhakephalkar P.K."/>
            <person name="Pore S."/>
            <person name="Arora P."/>
            <person name="Kapse N."/>
        </authorList>
    </citation>
    <scope>NUCLEOTIDE SEQUENCE [LARGE SCALE GENOMIC DNA]</scope>
    <source>
        <strain evidence="11 12">Sn10-6</strain>
    </source>
</reference>
<evidence type="ECO:0000256" key="9">
    <source>
        <dbReference type="HAMAP-Rule" id="MF_01148"/>
    </source>
</evidence>
<dbReference type="NCBIfam" id="TIGR00546">
    <property type="entry name" value="lnt"/>
    <property type="match status" value="1"/>
</dbReference>
<dbReference type="InterPro" id="IPR045378">
    <property type="entry name" value="LNT_N"/>
</dbReference>
<dbReference type="SUPFAM" id="SSF56317">
    <property type="entry name" value="Carbon-nitrogen hydrolase"/>
    <property type="match status" value="1"/>
</dbReference>
<evidence type="ECO:0000256" key="2">
    <source>
        <dbReference type="ARBA" id="ARBA00010065"/>
    </source>
</evidence>
<keyword evidence="7 9" id="KW-0472">Membrane</keyword>
<feature type="transmembrane region" description="Helical" evidence="9">
    <location>
        <begin position="46"/>
        <end position="65"/>
    </location>
</feature>
<dbReference type="Proteomes" id="UP000033684">
    <property type="component" value="Unassembled WGS sequence"/>
</dbReference>
<dbReference type="Pfam" id="PF00795">
    <property type="entry name" value="CN_hydrolase"/>
    <property type="match status" value="1"/>
</dbReference>
<keyword evidence="12" id="KW-1185">Reference proteome</keyword>
<sequence>MALCAGGLFTLAFAPFNFSVLAIPALALLFASWQTGCTPLRASLRGFYFGLAAFALGVSWVYISIHDFGGADSVSSAALTLTFVAFWALFPALAGFLTVTLSAANAPIITAGIWLGIEYLRGTLLLNGFPWLLSGYSQLNTPLAGYIPLLGAYGTGFLLVLTTTLLLSLFTTQTYRMLKAGLLLILWLTGAGLHEVEWTKPQGKALTVALIQGNIAQNEKWLPENKLDTLRLYRDLTEEHWDADVIIWPETSIPAFLSEVDEFYLTPLQQAAQQHNTDIIVSLPTEGERGEVYNSVLALGQQRQIYSKNHLLPFGETMPLQPLSGYILKQLNIGLGDFTPGGAHQPLLTAAGLPFITSICYEDAFGVTVADGLEQAAFLVNVTNDAWFGDSLEPQQHLQMAAMRALESGRYLLRATNTGVSAVINAKGQTVAEAPSFTTTVLTASFQPMTGLTPYAWLGDTWLMGGILLITLASLGYLHFAEAGKHLSVFTKRLKSH</sequence>
<comment type="catalytic activity">
    <reaction evidence="9">
        <text>N-terminal S-1,2-diacyl-sn-glyceryl-L-cysteinyl-[lipoprotein] + a glycerophospholipid = N-acyl-S-1,2-diacyl-sn-glyceryl-L-cysteinyl-[lipoprotein] + a 2-acyl-sn-glycero-3-phospholipid + H(+)</text>
        <dbReference type="Rhea" id="RHEA:48228"/>
        <dbReference type="Rhea" id="RHEA-COMP:14681"/>
        <dbReference type="Rhea" id="RHEA-COMP:14684"/>
        <dbReference type="ChEBI" id="CHEBI:15378"/>
        <dbReference type="ChEBI" id="CHEBI:136912"/>
        <dbReference type="ChEBI" id="CHEBI:140656"/>
        <dbReference type="ChEBI" id="CHEBI:140657"/>
        <dbReference type="ChEBI" id="CHEBI:140660"/>
        <dbReference type="EC" id="2.3.1.269"/>
    </reaction>
</comment>
<dbReference type="EMBL" id="LAJX01000211">
    <property type="protein sequence ID" value="KJV05543.1"/>
    <property type="molecule type" value="Genomic_DNA"/>
</dbReference>
<dbReference type="UniPathway" id="UPA00666"/>
<comment type="caution">
    <text evidence="9">Lacks conserved residue(s) required for the propagation of feature annotation.</text>
</comment>
<proteinExistence type="inferred from homology"/>
<feature type="transmembrane region" description="Helical" evidence="9">
    <location>
        <begin position="146"/>
        <end position="170"/>
    </location>
</feature>
<comment type="similarity">
    <text evidence="2 9">Belongs to the CN hydrolase family. Apolipoprotein N-acyltransferase subfamily.</text>
</comment>
<dbReference type="InterPro" id="IPR003010">
    <property type="entry name" value="C-N_Hydrolase"/>
</dbReference>
<keyword evidence="3 9" id="KW-1003">Cell membrane</keyword>
<evidence type="ECO:0000256" key="4">
    <source>
        <dbReference type="ARBA" id="ARBA00022679"/>
    </source>
</evidence>
<keyword evidence="8 9" id="KW-0012">Acyltransferase</keyword>
<dbReference type="GO" id="GO:0042158">
    <property type="term" value="P:lipoprotein biosynthetic process"/>
    <property type="evidence" value="ECO:0007669"/>
    <property type="project" value="UniProtKB-UniRule"/>
</dbReference>
<evidence type="ECO:0000256" key="3">
    <source>
        <dbReference type="ARBA" id="ARBA00022475"/>
    </source>
</evidence>
<evidence type="ECO:0000259" key="10">
    <source>
        <dbReference type="PROSITE" id="PS50263"/>
    </source>
</evidence>
<comment type="function">
    <text evidence="9">Catalyzes the phospholipid dependent N-acylation of the N-terminal cysteine of apolipoprotein, the last step in lipoprotein maturation.</text>
</comment>
<dbReference type="GO" id="GO:0016410">
    <property type="term" value="F:N-acyltransferase activity"/>
    <property type="evidence" value="ECO:0007669"/>
    <property type="project" value="UniProtKB-UniRule"/>
</dbReference>
<dbReference type="CDD" id="cd07571">
    <property type="entry name" value="ALP_N-acyl_transferase"/>
    <property type="match status" value="1"/>
</dbReference>